<evidence type="ECO:0000313" key="10">
    <source>
        <dbReference type="EMBL" id="KAJ0980697.1"/>
    </source>
</evidence>
<reference evidence="10" key="1">
    <citation type="submission" date="2021-03" db="EMBL/GenBank/DDBJ databases">
        <authorList>
            <person name="Li Z."/>
            <person name="Yang C."/>
        </authorList>
    </citation>
    <scope>NUCLEOTIDE SEQUENCE</scope>
    <source>
        <strain evidence="10">Dzin_1.0</strain>
        <tissue evidence="10">Leaf</tissue>
    </source>
</reference>
<keyword evidence="6 8" id="KW-1133">Transmembrane helix</keyword>
<evidence type="ECO:0000256" key="4">
    <source>
        <dbReference type="ARBA" id="ARBA00022475"/>
    </source>
</evidence>
<name>A0A9D5CXW1_9LILI</name>
<accession>A0A9D5CXW1</accession>
<evidence type="ECO:0000259" key="9">
    <source>
        <dbReference type="Pfam" id="PF04535"/>
    </source>
</evidence>
<keyword evidence="5 8" id="KW-0812">Transmembrane</keyword>
<evidence type="ECO:0000256" key="3">
    <source>
        <dbReference type="ARBA" id="ARBA00011489"/>
    </source>
</evidence>
<dbReference type="InterPro" id="IPR006459">
    <property type="entry name" value="CASP/CASPL"/>
</dbReference>
<feature type="transmembrane region" description="Helical" evidence="8">
    <location>
        <begin position="43"/>
        <end position="63"/>
    </location>
</feature>
<evidence type="ECO:0000256" key="2">
    <source>
        <dbReference type="ARBA" id="ARBA00007651"/>
    </source>
</evidence>
<evidence type="ECO:0000256" key="6">
    <source>
        <dbReference type="ARBA" id="ARBA00022989"/>
    </source>
</evidence>
<feature type="transmembrane region" description="Helical" evidence="8">
    <location>
        <begin position="93"/>
        <end position="117"/>
    </location>
</feature>
<proteinExistence type="inferred from homology"/>
<feature type="transmembrane region" description="Helical" evidence="8">
    <location>
        <begin position="129"/>
        <end position="147"/>
    </location>
</feature>
<dbReference type="InterPro" id="IPR006702">
    <property type="entry name" value="CASP_dom"/>
</dbReference>
<dbReference type="EMBL" id="JAGGNH010000002">
    <property type="protein sequence ID" value="KAJ0980697.1"/>
    <property type="molecule type" value="Genomic_DNA"/>
</dbReference>
<dbReference type="Proteomes" id="UP001085076">
    <property type="component" value="Miscellaneous, Linkage group lg02"/>
</dbReference>
<reference evidence="10" key="2">
    <citation type="journal article" date="2022" name="Hortic Res">
        <title>The genome of Dioscorea zingiberensis sheds light on the biosynthesis, origin and evolution of the medicinally important diosgenin saponins.</title>
        <authorList>
            <person name="Li Y."/>
            <person name="Tan C."/>
            <person name="Li Z."/>
            <person name="Guo J."/>
            <person name="Li S."/>
            <person name="Chen X."/>
            <person name="Wang C."/>
            <person name="Dai X."/>
            <person name="Yang H."/>
            <person name="Song W."/>
            <person name="Hou L."/>
            <person name="Xu J."/>
            <person name="Tong Z."/>
            <person name="Xu A."/>
            <person name="Yuan X."/>
            <person name="Wang W."/>
            <person name="Yang Q."/>
            <person name="Chen L."/>
            <person name="Sun Z."/>
            <person name="Wang K."/>
            <person name="Pan B."/>
            <person name="Chen J."/>
            <person name="Bao Y."/>
            <person name="Liu F."/>
            <person name="Qi X."/>
            <person name="Gang D.R."/>
            <person name="Wen J."/>
            <person name="Li J."/>
        </authorList>
    </citation>
    <scope>NUCLEOTIDE SEQUENCE</scope>
    <source>
        <strain evidence="10">Dzin_1.0</strain>
    </source>
</reference>
<comment type="subunit">
    <text evidence="3 8">Homodimer and heterodimers.</text>
</comment>
<dbReference type="OrthoDB" id="772477at2759"/>
<keyword evidence="4 8" id="KW-1003">Cell membrane</keyword>
<feature type="transmembrane region" description="Helical" evidence="8">
    <location>
        <begin position="179"/>
        <end position="202"/>
    </location>
</feature>
<dbReference type="InterPro" id="IPR044173">
    <property type="entry name" value="CASPL"/>
</dbReference>
<dbReference type="PANTHER" id="PTHR36488:SF8">
    <property type="entry name" value="CASP-LIKE PROTEIN 1U1"/>
    <property type="match status" value="1"/>
</dbReference>
<evidence type="ECO:0000256" key="1">
    <source>
        <dbReference type="ARBA" id="ARBA00004651"/>
    </source>
</evidence>
<dbReference type="AlphaFoldDB" id="A0A9D5CXW1"/>
<evidence type="ECO:0000256" key="7">
    <source>
        <dbReference type="ARBA" id="ARBA00023136"/>
    </source>
</evidence>
<sequence>MASNFKPGLDGTQAPPAQQAYTSRPAGFAHSSSPSTSTLLPGYVLRGAAVLLTFISAIVMGVAKQTKTFTVTDPNTLNSQTITGTIKSTYAAAYVYFVIINVLVFVYSAATLAITIANQRNSSKLELPFSIADLLVVILLFSCNSAASNTSLIANHGSIRFGWDKFCNILGKFCGQTNAAIVLSMLAAAAYALLIVLGIINLHKRSL</sequence>
<keyword evidence="11" id="KW-1185">Reference proteome</keyword>
<dbReference type="NCBIfam" id="TIGR01569">
    <property type="entry name" value="A_tha_TIGR01569"/>
    <property type="match status" value="1"/>
</dbReference>
<comment type="subcellular location">
    <subcellularLocation>
        <location evidence="1 8">Cell membrane</location>
        <topology evidence="1 8">Multi-pass membrane protein</topology>
    </subcellularLocation>
</comment>
<evidence type="ECO:0000313" key="11">
    <source>
        <dbReference type="Proteomes" id="UP001085076"/>
    </source>
</evidence>
<dbReference type="GO" id="GO:0005886">
    <property type="term" value="C:plasma membrane"/>
    <property type="evidence" value="ECO:0007669"/>
    <property type="project" value="UniProtKB-SubCell"/>
</dbReference>
<comment type="similarity">
    <text evidence="2 8">Belongs to the Casparian strip membrane proteins (CASP) family.</text>
</comment>
<dbReference type="Pfam" id="PF04535">
    <property type="entry name" value="CASP_dom"/>
    <property type="match status" value="1"/>
</dbReference>
<evidence type="ECO:0000256" key="8">
    <source>
        <dbReference type="RuleBase" id="RU361233"/>
    </source>
</evidence>
<comment type="caution">
    <text evidence="10">The sequence shown here is derived from an EMBL/GenBank/DDBJ whole genome shotgun (WGS) entry which is preliminary data.</text>
</comment>
<protein>
    <recommendedName>
        <fullName evidence="8">CASP-like protein</fullName>
    </recommendedName>
</protein>
<organism evidence="10 11">
    <name type="scientific">Dioscorea zingiberensis</name>
    <dbReference type="NCBI Taxonomy" id="325984"/>
    <lineage>
        <taxon>Eukaryota</taxon>
        <taxon>Viridiplantae</taxon>
        <taxon>Streptophyta</taxon>
        <taxon>Embryophyta</taxon>
        <taxon>Tracheophyta</taxon>
        <taxon>Spermatophyta</taxon>
        <taxon>Magnoliopsida</taxon>
        <taxon>Liliopsida</taxon>
        <taxon>Dioscoreales</taxon>
        <taxon>Dioscoreaceae</taxon>
        <taxon>Dioscorea</taxon>
    </lineage>
</organism>
<keyword evidence="7 8" id="KW-0472">Membrane</keyword>
<gene>
    <name evidence="10" type="ORF">J5N97_008952</name>
</gene>
<evidence type="ECO:0000256" key="5">
    <source>
        <dbReference type="ARBA" id="ARBA00022692"/>
    </source>
</evidence>
<feature type="domain" description="Casparian strip membrane protein" evidence="9">
    <location>
        <begin position="42"/>
        <end position="189"/>
    </location>
</feature>
<dbReference type="PANTHER" id="PTHR36488">
    <property type="entry name" value="CASP-LIKE PROTEIN 1U1"/>
    <property type="match status" value="1"/>
</dbReference>